<keyword evidence="5 6" id="KW-0720">Serine protease</keyword>
<dbReference type="InterPro" id="IPR022398">
    <property type="entry name" value="Peptidase_S8_His-AS"/>
</dbReference>
<reference evidence="9 10" key="2">
    <citation type="submission" date="2022-01" db="EMBL/GenBank/DDBJ databases">
        <title>Lysobacter chinensis sp. nov., a bacterium isolated from cow dung compost.</title>
        <authorList>
            <person name="Liu Y."/>
        </authorList>
    </citation>
    <scope>NUCLEOTIDE SEQUENCE [LARGE SCALE GENOMIC DNA]</scope>
    <source>
        <strain evidence="9 10">TLK-CK17</strain>
    </source>
</reference>
<evidence type="ECO:0000256" key="3">
    <source>
        <dbReference type="ARBA" id="ARBA00022723"/>
    </source>
</evidence>
<feature type="active site" description="Charge relay system" evidence="6">
    <location>
        <position position="177"/>
    </location>
</feature>
<dbReference type="PROSITE" id="PS51892">
    <property type="entry name" value="SUBTILASE"/>
    <property type="match status" value="1"/>
</dbReference>
<dbReference type="RefSeq" id="WP_237056754.1">
    <property type="nucleotide sequence ID" value="NZ_JAKJPO010000019.1"/>
</dbReference>
<evidence type="ECO:0000256" key="7">
    <source>
        <dbReference type="SAM" id="SignalP"/>
    </source>
</evidence>
<evidence type="ECO:0000259" key="8">
    <source>
        <dbReference type="Pfam" id="PF00082"/>
    </source>
</evidence>
<dbReference type="PROSITE" id="PS00137">
    <property type="entry name" value="SUBTILASE_HIS"/>
    <property type="match status" value="1"/>
</dbReference>
<dbReference type="InterPro" id="IPR036852">
    <property type="entry name" value="Peptidase_S8/S53_dom_sf"/>
</dbReference>
<comment type="similarity">
    <text evidence="1 6">Belongs to the peptidase S8 family.</text>
</comment>
<feature type="chain" id="PRO_5047055429" evidence="7">
    <location>
        <begin position="26"/>
        <end position="418"/>
    </location>
</feature>
<keyword evidence="4 6" id="KW-0378">Hydrolase</keyword>
<keyword evidence="2 6" id="KW-0645">Protease</keyword>
<comment type="caution">
    <text evidence="9">The sequence shown here is derived from an EMBL/GenBank/DDBJ whole genome shotgun (WGS) entry which is preliminary data.</text>
</comment>
<keyword evidence="3" id="KW-0479">Metal-binding</keyword>
<dbReference type="SUPFAM" id="SSF52743">
    <property type="entry name" value="Subtilisin-like"/>
    <property type="match status" value="1"/>
</dbReference>
<reference evidence="10" key="1">
    <citation type="submission" date="2022-01" db="EMBL/GenBank/DDBJ databases">
        <title>Lysobacter chinensis sp. nov., a bacterium isolated from cow dung compost.</title>
        <authorList>
            <person name="Zhou L.Y."/>
        </authorList>
    </citation>
    <scope>NUCLEOTIDE SEQUENCE [LARGE SCALE GENOMIC DNA]</scope>
    <source>
        <strain evidence="10">TLK-CK17</strain>
    </source>
</reference>
<dbReference type="CDD" id="cd07477">
    <property type="entry name" value="Peptidases_S8_Subtilisin_subset"/>
    <property type="match status" value="1"/>
</dbReference>
<keyword evidence="7" id="KW-0732">Signal</keyword>
<organism evidence="9 10">
    <name type="scientific">Marilutibacter chinensis</name>
    <dbReference type="NCBI Taxonomy" id="2912247"/>
    <lineage>
        <taxon>Bacteria</taxon>
        <taxon>Pseudomonadati</taxon>
        <taxon>Pseudomonadota</taxon>
        <taxon>Gammaproteobacteria</taxon>
        <taxon>Lysobacterales</taxon>
        <taxon>Lysobacteraceae</taxon>
        <taxon>Marilutibacter</taxon>
    </lineage>
</organism>
<evidence type="ECO:0000256" key="4">
    <source>
        <dbReference type="ARBA" id="ARBA00022801"/>
    </source>
</evidence>
<dbReference type="PRINTS" id="PR00723">
    <property type="entry name" value="SUBTILISIN"/>
</dbReference>
<dbReference type="PROSITE" id="PS00138">
    <property type="entry name" value="SUBTILASE_SER"/>
    <property type="match status" value="1"/>
</dbReference>
<proteinExistence type="inferred from homology"/>
<feature type="domain" description="Peptidase S8/S53" evidence="8">
    <location>
        <begin position="133"/>
        <end position="392"/>
    </location>
</feature>
<dbReference type="Gene3D" id="3.40.50.200">
    <property type="entry name" value="Peptidase S8/S53 domain"/>
    <property type="match status" value="1"/>
</dbReference>
<dbReference type="InterPro" id="IPR034202">
    <property type="entry name" value="Subtilisin_Carlsberg-like"/>
</dbReference>
<dbReference type="InterPro" id="IPR023828">
    <property type="entry name" value="Peptidase_S8_Ser-AS"/>
</dbReference>
<evidence type="ECO:0000313" key="10">
    <source>
        <dbReference type="Proteomes" id="UP001430796"/>
    </source>
</evidence>
<gene>
    <name evidence="9" type="ORF">L3V18_17835</name>
</gene>
<evidence type="ECO:0000256" key="5">
    <source>
        <dbReference type="ARBA" id="ARBA00022825"/>
    </source>
</evidence>
<evidence type="ECO:0000256" key="2">
    <source>
        <dbReference type="ARBA" id="ARBA00022670"/>
    </source>
</evidence>
<dbReference type="PANTHER" id="PTHR43806">
    <property type="entry name" value="PEPTIDASE S8"/>
    <property type="match status" value="1"/>
</dbReference>
<name>A0ABS9HZK6_9GAMM</name>
<feature type="active site" description="Charge relay system" evidence="6">
    <location>
        <position position="344"/>
    </location>
</feature>
<protein>
    <submittedName>
        <fullName evidence="9">S8 family peptidase</fullName>
    </submittedName>
</protein>
<dbReference type="InterPro" id="IPR015500">
    <property type="entry name" value="Peptidase_S8_subtilisin-rel"/>
</dbReference>
<evidence type="ECO:0000256" key="6">
    <source>
        <dbReference type="PROSITE-ProRule" id="PRU01240"/>
    </source>
</evidence>
<reference evidence="9 10" key="3">
    <citation type="submission" date="2022-01" db="EMBL/GenBank/DDBJ databases">
        <authorList>
            <person name="Zhou L.Y."/>
        </authorList>
    </citation>
    <scope>NUCLEOTIDE SEQUENCE [LARGE SCALE GENOMIC DNA]</scope>
    <source>
        <strain evidence="9 10">TLK-CK17</strain>
    </source>
</reference>
<dbReference type="Pfam" id="PF00082">
    <property type="entry name" value="Peptidase_S8"/>
    <property type="match status" value="1"/>
</dbReference>
<dbReference type="Proteomes" id="UP001430796">
    <property type="component" value="Unassembled WGS sequence"/>
</dbReference>
<sequence length="418" mass="43015">MNMKNTLLATALGASLAMIAAPASAANTQRYLVELASGSDAASVTAILQSHGVEVVRAFDDANGTTLAVEVDLDNLPDLAALRAQLPQVTGYGIDVARRTMAIPTPIEDVVVDGETVPWGIQAVDSLGVPYGGGRKVCIIDTGYDLGHPDLQTSRVDGEDEGAGAWDNSDGGGLHPHGTHVAGTIAALGGNGQGVIGVVPGGDLDLHIVRLFDSGGGFVYASDLAGAMEDCAAAGANVISMSLGGDYSSRLEERVAERLNKKGVLLVAAAGNGGSIGGFEPKGDYATFSYPASYDAVMSVAAYDNNLERAYFSQYTSQVELAAPGVDVLSTVLAGGYGLNSGTSMATPHVSGVAALVWSNHKSCSNHQIRDALRQSAYDLETPGYDYYSGWGLVQAQAAMDYLAANPCKGRKTGAGNH</sequence>
<dbReference type="EMBL" id="JAKJPO010000019">
    <property type="protein sequence ID" value="MCF7223625.1"/>
    <property type="molecule type" value="Genomic_DNA"/>
</dbReference>
<evidence type="ECO:0000313" key="9">
    <source>
        <dbReference type="EMBL" id="MCF7223625.1"/>
    </source>
</evidence>
<feature type="active site" description="Charge relay system" evidence="6">
    <location>
        <position position="141"/>
    </location>
</feature>
<dbReference type="InterPro" id="IPR000209">
    <property type="entry name" value="Peptidase_S8/S53_dom"/>
</dbReference>
<dbReference type="PANTHER" id="PTHR43806:SF11">
    <property type="entry name" value="CEREVISIN-RELATED"/>
    <property type="match status" value="1"/>
</dbReference>
<evidence type="ECO:0000256" key="1">
    <source>
        <dbReference type="ARBA" id="ARBA00011073"/>
    </source>
</evidence>
<accession>A0ABS9HZK6</accession>
<feature type="signal peptide" evidence="7">
    <location>
        <begin position="1"/>
        <end position="25"/>
    </location>
</feature>
<dbReference type="InterPro" id="IPR050131">
    <property type="entry name" value="Peptidase_S8_subtilisin-like"/>
</dbReference>
<keyword evidence="10" id="KW-1185">Reference proteome</keyword>